<keyword evidence="2" id="KW-1185">Reference proteome</keyword>
<dbReference type="EMBL" id="CP002047">
    <property type="protein sequence ID" value="ADI10435.1"/>
    <property type="molecule type" value="Genomic_DNA"/>
</dbReference>
<dbReference type="KEGG" id="sbh:SBI_07315"/>
<dbReference type="STRING" id="749414.SBI_07315"/>
<protein>
    <submittedName>
        <fullName evidence="1">Uncharacterized protein</fullName>
    </submittedName>
</protein>
<proteinExistence type="predicted"/>
<reference evidence="1 2" key="1">
    <citation type="journal article" date="2010" name="J. Bacteriol.">
        <title>Genome sequence of the milbemycin-producing bacterium Streptomyces bingchenggensis.</title>
        <authorList>
            <person name="Wang X.J."/>
            <person name="Yan Y.J."/>
            <person name="Zhang B."/>
            <person name="An J."/>
            <person name="Wang J.J."/>
            <person name="Tian J."/>
            <person name="Jiang L."/>
            <person name="Chen Y.H."/>
            <person name="Huang S.X."/>
            <person name="Yin M."/>
            <person name="Zhang J."/>
            <person name="Gao A.L."/>
            <person name="Liu C.X."/>
            <person name="Zhu Z.X."/>
            <person name="Xiang W.S."/>
        </authorList>
    </citation>
    <scope>NUCLEOTIDE SEQUENCE [LARGE SCALE GENOMIC DNA]</scope>
    <source>
        <strain evidence="1 2">BCW-1</strain>
    </source>
</reference>
<accession>D7C781</accession>
<evidence type="ECO:0000313" key="2">
    <source>
        <dbReference type="Proteomes" id="UP000000377"/>
    </source>
</evidence>
<sequence>MKSFMVRRCPRLTAWWYMSGRISWPMRLVSARARRRHDESVESSAAIHAALRRIQTAWEGGA</sequence>
<evidence type="ECO:0000313" key="1">
    <source>
        <dbReference type="EMBL" id="ADI10435.1"/>
    </source>
</evidence>
<dbReference type="AlphaFoldDB" id="D7C781"/>
<gene>
    <name evidence="1" type="ordered locus">SBI_07315</name>
</gene>
<name>D7C781_STRBB</name>
<organism evidence="1 2">
    <name type="scientific">Streptomyces bingchenggensis (strain BCW-1)</name>
    <dbReference type="NCBI Taxonomy" id="749414"/>
    <lineage>
        <taxon>Bacteria</taxon>
        <taxon>Bacillati</taxon>
        <taxon>Actinomycetota</taxon>
        <taxon>Actinomycetes</taxon>
        <taxon>Kitasatosporales</taxon>
        <taxon>Streptomycetaceae</taxon>
        <taxon>Streptomyces</taxon>
    </lineage>
</organism>
<dbReference type="Proteomes" id="UP000000377">
    <property type="component" value="Chromosome"/>
</dbReference>
<dbReference type="HOGENOM" id="CLU_2902150_0_0_11"/>